<organism evidence="8 9">
    <name type="scientific">Thecamonas trahens ATCC 50062</name>
    <dbReference type="NCBI Taxonomy" id="461836"/>
    <lineage>
        <taxon>Eukaryota</taxon>
        <taxon>Apusozoa</taxon>
        <taxon>Apusomonadida</taxon>
        <taxon>Apusomonadidae</taxon>
        <taxon>Thecamonas</taxon>
    </lineage>
</organism>
<reference evidence="8 9" key="1">
    <citation type="submission" date="2010-05" db="EMBL/GenBank/DDBJ databases">
        <title>The Genome Sequence of Thecamonas trahens ATCC 50062.</title>
        <authorList>
            <consortium name="The Broad Institute Genome Sequencing Platform"/>
            <person name="Russ C."/>
            <person name="Cuomo C."/>
            <person name="Shea T."/>
            <person name="Young S.K."/>
            <person name="Zeng Q."/>
            <person name="Koehrsen M."/>
            <person name="Haas B."/>
            <person name="Borodovsky M."/>
            <person name="Guigo R."/>
            <person name="Alvarado L."/>
            <person name="Berlin A."/>
            <person name="Bochicchio J."/>
            <person name="Borenstein D."/>
            <person name="Chapman S."/>
            <person name="Chen Z."/>
            <person name="Freedman E."/>
            <person name="Gellesch M."/>
            <person name="Goldberg J."/>
            <person name="Griggs A."/>
            <person name="Gujja S."/>
            <person name="Heilman E."/>
            <person name="Heiman D."/>
            <person name="Hepburn T."/>
            <person name="Howarth C."/>
            <person name="Jen D."/>
            <person name="Larson L."/>
            <person name="Mehta T."/>
            <person name="Park D."/>
            <person name="Pearson M."/>
            <person name="Roberts A."/>
            <person name="Saif S."/>
            <person name="Shenoy N."/>
            <person name="Sisk P."/>
            <person name="Stolte C."/>
            <person name="Sykes S."/>
            <person name="Thomson T."/>
            <person name="Walk T."/>
            <person name="White J."/>
            <person name="Yandava C."/>
            <person name="Burger G."/>
            <person name="Gray M.W."/>
            <person name="Holland P.W.H."/>
            <person name="King N."/>
            <person name="Lang F.B.F."/>
            <person name="Roger A.J."/>
            <person name="Ruiz-Trillo I."/>
            <person name="Lander E."/>
            <person name="Nusbaum C."/>
        </authorList>
    </citation>
    <scope>NUCLEOTIDE SEQUENCE [LARGE SCALE GENOMIC DNA]</scope>
    <source>
        <strain evidence="8 9">ATCC 50062</strain>
    </source>
</reference>
<name>A0A0L0DPD8_THETB</name>
<dbReference type="EMBL" id="GL349486">
    <property type="protein sequence ID" value="KNC54162.1"/>
    <property type="molecule type" value="Genomic_DNA"/>
</dbReference>
<evidence type="ECO:0000313" key="9">
    <source>
        <dbReference type="Proteomes" id="UP000054408"/>
    </source>
</evidence>
<dbReference type="GO" id="GO:0000127">
    <property type="term" value="C:transcription factor TFIIIC complex"/>
    <property type="evidence" value="ECO:0007669"/>
    <property type="project" value="InterPro"/>
</dbReference>
<feature type="region of interest" description="Disordered" evidence="6">
    <location>
        <begin position="884"/>
        <end position="924"/>
    </location>
</feature>
<evidence type="ECO:0000256" key="1">
    <source>
        <dbReference type="ARBA" id="ARBA00004123"/>
    </source>
</evidence>
<evidence type="ECO:0000256" key="3">
    <source>
        <dbReference type="ARBA" id="ARBA00023125"/>
    </source>
</evidence>
<comment type="subcellular location">
    <subcellularLocation>
        <location evidence="1">Nucleus</location>
    </subcellularLocation>
</comment>
<dbReference type="Pfam" id="PF04182">
    <property type="entry name" value="B-block_TFIIIC"/>
    <property type="match status" value="1"/>
</dbReference>
<dbReference type="PANTHER" id="PTHR15180:SF1">
    <property type="entry name" value="GENERAL TRANSCRIPTION FACTOR 3C POLYPEPTIDE 1"/>
    <property type="match status" value="1"/>
</dbReference>
<accession>A0A0L0DPD8</accession>
<evidence type="ECO:0000313" key="8">
    <source>
        <dbReference type="EMBL" id="KNC54162.1"/>
    </source>
</evidence>
<evidence type="ECO:0000256" key="6">
    <source>
        <dbReference type="SAM" id="MobiDB-lite"/>
    </source>
</evidence>
<dbReference type="Proteomes" id="UP000054408">
    <property type="component" value="Unassembled WGS sequence"/>
</dbReference>
<dbReference type="GO" id="GO:0005634">
    <property type="term" value="C:nucleus"/>
    <property type="evidence" value="ECO:0007669"/>
    <property type="project" value="UniProtKB-SubCell"/>
</dbReference>
<dbReference type="InterPro" id="IPR007309">
    <property type="entry name" value="TFIIIC_Bblock-bd"/>
</dbReference>
<evidence type="ECO:0000256" key="5">
    <source>
        <dbReference type="ARBA" id="ARBA00023242"/>
    </source>
</evidence>
<proteinExistence type="predicted"/>
<dbReference type="GO" id="GO:0042791">
    <property type="term" value="P:5S class rRNA transcription by RNA polymerase III"/>
    <property type="evidence" value="ECO:0007669"/>
    <property type="project" value="TreeGrafter"/>
</dbReference>
<dbReference type="GeneID" id="25570218"/>
<dbReference type="RefSeq" id="XP_013754012.1">
    <property type="nucleotide sequence ID" value="XM_013898558.1"/>
</dbReference>
<feature type="compositionally biased region" description="Basic residues" evidence="6">
    <location>
        <begin position="889"/>
        <end position="918"/>
    </location>
</feature>
<keyword evidence="5" id="KW-0539">Nucleus</keyword>
<dbReference type="PANTHER" id="PTHR15180">
    <property type="entry name" value="GENERAL TRANSCRIPTION FACTOR 3C POLYPEPTIDE 1"/>
    <property type="match status" value="1"/>
</dbReference>
<gene>
    <name evidence="8" type="ORF">AMSG_12304</name>
</gene>
<protein>
    <recommendedName>
        <fullName evidence="7">B-block binding subunit of TFIIIC domain-containing protein</fullName>
    </recommendedName>
</protein>
<dbReference type="GO" id="GO:0006384">
    <property type="term" value="P:transcription initiation at RNA polymerase III promoter"/>
    <property type="evidence" value="ECO:0007669"/>
    <property type="project" value="InterPro"/>
</dbReference>
<feature type="region of interest" description="Disordered" evidence="6">
    <location>
        <begin position="249"/>
        <end position="284"/>
    </location>
</feature>
<feature type="domain" description="B-block binding subunit of TFIIIC" evidence="7">
    <location>
        <begin position="86"/>
        <end position="160"/>
    </location>
</feature>
<keyword evidence="2" id="KW-0597">Phosphoprotein</keyword>
<feature type="region of interest" description="Disordered" evidence="6">
    <location>
        <begin position="313"/>
        <end position="345"/>
    </location>
</feature>
<dbReference type="GO" id="GO:0003677">
    <property type="term" value="F:DNA binding"/>
    <property type="evidence" value="ECO:0007669"/>
    <property type="project" value="UniProtKB-KW"/>
</dbReference>
<evidence type="ECO:0000259" key="7">
    <source>
        <dbReference type="Pfam" id="PF04182"/>
    </source>
</evidence>
<evidence type="ECO:0000256" key="4">
    <source>
        <dbReference type="ARBA" id="ARBA00023163"/>
    </source>
</evidence>
<keyword evidence="9" id="KW-1185">Reference proteome</keyword>
<dbReference type="InterPro" id="IPR044210">
    <property type="entry name" value="Tfc3-like"/>
</dbReference>
<keyword evidence="3" id="KW-0238">DNA-binding</keyword>
<sequence>MDALVEACISELALCPEPEVPLQALVSRVGDRWPYTADDAVASILAARLQGHAQVVWRKESDAYALDPTVLKELLGLPPSVKLSATKKAVLVAVARRRAAGISAIELARVSGLTPKQIFYQIKTLAAMGAVVRVPIFDCPSPDAPPDARILNTSLIVLAKCAPDSLVDLHSPQAGIVVHDVLYDVGCEVLHRTENSIMPQKQVIGAITDSLAHHVTLSTRTKREIIARMAEAGYITRFLARVVNTADAASDSGSDSGANDDDAAASGGGPGSNRGSASSAHSQLPARWRPCVQLVRRPDLSLAAALARDAAARDSSAAGGDDENSNSDNDAIGSDNEGGAEGVESAPLAQATDLVTLDVPILEAMFRYIQKAGTDGVLRTDLRQFAAGNHRREDKYFAVLREQYGVVAVSVFAGRKHHLRVFASADVEAAAVASMDIADQLLEGRSDPNEGKAFHTYGEAQLLLEAAPVRADDRAERPGHVFLQRQAAVIEWLQQTPIVARGDSEFRARLSALGLGSSSMIAQRTIKLLLTDLASRGLIRLGVLRWPLTSSSGLGWRNVGVAVAPDADLESPDFAGAVEAVVSSVQSFSSVRQAAKDGELPRRHDVIVDAGQGIIRSADIRRIRALMFKRSSVLRRELTALAYGWVADTELRAWMLCAKLVAAADRAGSPGTVNWREAVEELTVLQFLQLFPQPRPLAGLVGVLCKAPDAPRLVADLPLALRLEMGVDKKVEAHGSALIHVLERSGHVSYAGDKGQDLIQLTPEAKTEANARIHALRKWVGSAQLDSARKSFRDTLEQCLSTGLETATVDTVVFGSLRTRAIRLGLDKLPWVAPMSWQELVRLKLRTIDPTDPASLKAAATFRPSRVGRERDIAANDAAALAERGLPSGKKRKKRRGRRGKRKAKRRGRRRAKRKRRKSDVDHRAAAHFPGLGAVEVDPLWAHPIQSLGGLLTSAQRRAAVALYVGMTMVLDSFSWSLFLELVAHHGGDAMVSAINSLSIFELRRWMALELTMQDQGVHSITGVEADALDRRLGLSTQCEPGHWPLWVLTMSERLADELPLQSAVMEWQTGTEANMPTVGEMLTRVPEQLTSLWTASVEVVRAVIHAMVESAAAAPDVEREARLDLGRGEQFDELKTKIVRDLGRDKVGAALNHLVFMEGYVGVEQGVDASGVDLLDHLFVDGKCGLVYARTVQSQPFGVDSSFYLFAGAWQQTLATLRAPSGANSIELVSEDVRAGELCAVVEGVIEGEVKVEVDTSRIPPNTVPDGVTASVEVRVWSGEAGQSGGLPRPSPTGLALVYGSASADGAGAGFAQLLRAKMTERRAEHATGTRRTWPPHMLEASTVPKHAWDALADALVASPVALSFETALVGTAAVEPELNFAQAVDALERLGETTRVIMHADLLLVAGSRAETQATGDVLAPRVEDRQRLHSIVRARPHIELHELARIATPVSAVPGVCIGWIHALLVDGTLTAHVAGEQVYLFAPSLQPLG</sequence>
<evidence type="ECO:0000256" key="2">
    <source>
        <dbReference type="ARBA" id="ARBA00022553"/>
    </source>
</evidence>
<keyword evidence="4" id="KW-0804">Transcription</keyword>